<dbReference type="Proteomes" id="UP000471672">
    <property type="component" value="Unassembled WGS sequence"/>
</dbReference>
<dbReference type="PANTHER" id="PTHR44013">
    <property type="entry name" value="ZINC-TYPE ALCOHOL DEHYDROGENASE-LIKE PROTEIN C16A3.02C"/>
    <property type="match status" value="1"/>
</dbReference>
<evidence type="ECO:0000313" key="3">
    <source>
        <dbReference type="Proteomes" id="UP000471672"/>
    </source>
</evidence>
<dbReference type="Pfam" id="PF13602">
    <property type="entry name" value="ADH_zinc_N_2"/>
    <property type="match status" value="1"/>
</dbReference>
<dbReference type="EMBL" id="JAAFAN010000005">
    <property type="protein sequence ID" value="NDO88379.1"/>
    <property type="molecule type" value="Genomic_DNA"/>
</dbReference>
<dbReference type="PROSITE" id="PS01162">
    <property type="entry name" value="QOR_ZETA_CRYSTAL"/>
    <property type="match status" value="1"/>
</dbReference>
<evidence type="ECO:0000313" key="2">
    <source>
        <dbReference type="EMBL" id="NDO88379.1"/>
    </source>
</evidence>
<dbReference type="InterPro" id="IPR036291">
    <property type="entry name" value="NAD(P)-bd_dom_sf"/>
</dbReference>
<dbReference type="PANTHER" id="PTHR44013:SF1">
    <property type="entry name" value="ZINC-TYPE ALCOHOL DEHYDROGENASE-LIKE PROTEIN C16A3.02C"/>
    <property type="match status" value="1"/>
</dbReference>
<dbReference type="SMART" id="SM00829">
    <property type="entry name" value="PKS_ER"/>
    <property type="match status" value="1"/>
</dbReference>
<dbReference type="SUPFAM" id="SSF50129">
    <property type="entry name" value="GroES-like"/>
    <property type="match status" value="1"/>
</dbReference>
<dbReference type="Pfam" id="PF08240">
    <property type="entry name" value="ADH_N"/>
    <property type="match status" value="1"/>
</dbReference>
<keyword evidence="3" id="KW-1185">Reference proteome</keyword>
<dbReference type="InterPro" id="IPR011032">
    <property type="entry name" value="GroES-like_sf"/>
</dbReference>
<dbReference type="SUPFAM" id="SSF51735">
    <property type="entry name" value="NAD(P)-binding Rossmann-fold domains"/>
    <property type="match status" value="1"/>
</dbReference>
<dbReference type="InterPro" id="IPR020843">
    <property type="entry name" value="ER"/>
</dbReference>
<organism evidence="2 3">
    <name type="scientific">Cellulosimicrobium composti</name>
    <dbReference type="NCBI Taxonomy" id="2672572"/>
    <lineage>
        <taxon>Bacteria</taxon>
        <taxon>Bacillati</taxon>
        <taxon>Actinomycetota</taxon>
        <taxon>Actinomycetes</taxon>
        <taxon>Micrococcales</taxon>
        <taxon>Promicromonosporaceae</taxon>
        <taxon>Cellulosimicrobium</taxon>
    </lineage>
</organism>
<sequence length="328" mass="35149">MKAASFARFGAPDVLDVVERHRPRAGAGEVVVRVDATTVNGGEIAQRRGKLQWIVRTALPAYPGVDLAGEIVETGPGATTFRPGELVWGTVDERGPDGTAAEYVAVPAGRLARMPQGWTPQDAVSLVAGGATALIGLRDKARLQPGERLLVRGAAGGVGSVAVQVGKAWGAHVTALAHPRSFPFVRSLGADEVIDYRRPLSDLDRFDVILDTRGTELWRLRRKLERSGRMVAIAFDVDRPRRSLATIAASAVFGPRRIRFFLGRPVPDLFDELRRYAEDGSLRSVADRVYPLERIQDAHAHAEAGGVHGKIVVAPGVSSTAAVDPRGA</sequence>
<evidence type="ECO:0000259" key="1">
    <source>
        <dbReference type="SMART" id="SM00829"/>
    </source>
</evidence>
<protein>
    <submittedName>
        <fullName evidence="2">NAD(P)-dependent alcohol dehydrogenase</fullName>
    </submittedName>
</protein>
<proteinExistence type="predicted"/>
<dbReference type="Gene3D" id="3.90.180.10">
    <property type="entry name" value="Medium-chain alcohol dehydrogenases, catalytic domain"/>
    <property type="match status" value="1"/>
</dbReference>
<feature type="domain" description="Enoyl reductase (ER)" evidence="1">
    <location>
        <begin position="10"/>
        <end position="313"/>
    </location>
</feature>
<dbReference type="Gene3D" id="3.40.50.720">
    <property type="entry name" value="NAD(P)-binding Rossmann-like Domain"/>
    <property type="match status" value="1"/>
</dbReference>
<dbReference type="InterPro" id="IPR052733">
    <property type="entry name" value="Chloroplast_QOR"/>
</dbReference>
<reference evidence="2 3" key="1">
    <citation type="journal article" date="2021" name="Arch. Microbiol.">
        <title>Cellulosimicrobium fucosivorans sp. nov., isolated from San Elijo Lagoon, contains a fucose metabolic pathway linked to carotenoid production.</title>
        <authorList>
            <person name="Aviles F.A."/>
            <person name="Kyndt J.A."/>
        </authorList>
    </citation>
    <scope>NUCLEOTIDE SEQUENCE [LARGE SCALE GENOMIC DNA]</scope>
    <source>
        <strain evidence="2 3">SE3</strain>
    </source>
</reference>
<accession>A0ABX0B6H5</accession>
<dbReference type="InterPro" id="IPR002364">
    <property type="entry name" value="Quin_OxRdtase/zeta-crystal_CS"/>
</dbReference>
<comment type="caution">
    <text evidence="2">The sequence shown here is derived from an EMBL/GenBank/DDBJ whole genome shotgun (WGS) entry which is preliminary data.</text>
</comment>
<dbReference type="CDD" id="cd08267">
    <property type="entry name" value="MDR1"/>
    <property type="match status" value="1"/>
</dbReference>
<name>A0ABX0B6H5_9MICO</name>
<dbReference type="InterPro" id="IPR013154">
    <property type="entry name" value="ADH-like_N"/>
</dbReference>
<gene>
    <name evidence="2" type="ORF">GYH36_02650</name>
</gene>